<name>A0ABT9TN13_PAENI</name>
<sequence length="40" mass="4204">MSRPSGTGGPGDLLAATRPAPIGVHDIINSVIPQWHRRTA</sequence>
<organism evidence="1 2">
    <name type="scientific">Paenarthrobacter nicotinovorans</name>
    <name type="common">Arthrobacter nicotinovorans</name>
    <dbReference type="NCBI Taxonomy" id="29320"/>
    <lineage>
        <taxon>Bacteria</taxon>
        <taxon>Bacillati</taxon>
        <taxon>Actinomycetota</taxon>
        <taxon>Actinomycetes</taxon>
        <taxon>Micrococcales</taxon>
        <taxon>Micrococcaceae</taxon>
        <taxon>Paenarthrobacter</taxon>
    </lineage>
</organism>
<proteinExistence type="predicted"/>
<dbReference type="Proteomes" id="UP001244563">
    <property type="component" value="Unassembled WGS sequence"/>
</dbReference>
<gene>
    <name evidence="1" type="ORF">J2T10_002716</name>
</gene>
<reference evidence="1 2" key="1">
    <citation type="submission" date="2023-07" db="EMBL/GenBank/DDBJ databases">
        <title>Sorghum-associated microbial communities from plants grown in Nebraska, USA.</title>
        <authorList>
            <person name="Schachtman D."/>
        </authorList>
    </citation>
    <scope>NUCLEOTIDE SEQUENCE [LARGE SCALE GENOMIC DNA]</scope>
    <source>
        <strain evidence="1 2">CC523</strain>
    </source>
</reference>
<dbReference type="RefSeq" id="WP_269453327.1">
    <property type="nucleotide sequence ID" value="NZ_BDDW01000011.1"/>
</dbReference>
<keyword evidence="2" id="KW-1185">Reference proteome</keyword>
<evidence type="ECO:0000313" key="1">
    <source>
        <dbReference type="EMBL" id="MDQ0103059.1"/>
    </source>
</evidence>
<evidence type="ECO:0000313" key="2">
    <source>
        <dbReference type="Proteomes" id="UP001244563"/>
    </source>
</evidence>
<dbReference type="EMBL" id="JAUSSW010000007">
    <property type="protein sequence ID" value="MDQ0103059.1"/>
    <property type="molecule type" value="Genomic_DNA"/>
</dbReference>
<comment type="caution">
    <text evidence="1">The sequence shown here is derived from an EMBL/GenBank/DDBJ whole genome shotgun (WGS) entry which is preliminary data.</text>
</comment>
<accession>A0ABT9TN13</accession>
<protein>
    <submittedName>
        <fullName evidence="1">Uncharacterized protein</fullName>
    </submittedName>
</protein>